<organism evidence="3 4">
    <name type="scientific">Bacillus badius</name>
    <dbReference type="NCBI Taxonomy" id="1455"/>
    <lineage>
        <taxon>Bacteria</taxon>
        <taxon>Bacillati</taxon>
        <taxon>Bacillota</taxon>
        <taxon>Bacilli</taxon>
        <taxon>Bacillales</taxon>
        <taxon>Bacillaceae</taxon>
        <taxon>Pseudobacillus</taxon>
    </lineage>
</organism>
<dbReference type="PANTHER" id="PTHR37302">
    <property type="entry name" value="SLR1116 PROTEIN"/>
    <property type="match status" value="1"/>
</dbReference>
<evidence type="ECO:0000256" key="2">
    <source>
        <dbReference type="ARBA" id="ARBA00022723"/>
    </source>
</evidence>
<sequence length="174" mass="20198">MANQIIQLYGYHAWANKTVFEHLRKLPEDRWQKDVLSVFPSVCHVMAHIYAMDTMWLSVMRERPFNEARELLMQLLDESSRESLEGMKKRFIETENKYRDFLNMADVEKAIPLSHPVHGSIGTPLSELIQHVVNHGTYHRGNLTAMLRQLGHSGVPTDYVFYLYTVEDGSLPHS</sequence>
<reference evidence="3 4" key="1">
    <citation type="submission" date="2015-01" db="EMBL/GenBank/DDBJ databases">
        <title>Genome Assembly of Bacillus badius MTCC 1458.</title>
        <authorList>
            <person name="Verma A."/>
            <person name="Khatri I."/>
            <person name="Mual P."/>
            <person name="Subramanian S."/>
            <person name="Krishnamurthi S."/>
        </authorList>
    </citation>
    <scope>NUCLEOTIDE SEQUENCE [LARGE SCALE GENOMIC DNA]</scope>
    <source>
        <strain evidence="3 4">MTCC 1458</strain>
    </source>
</reference>
<evidence type="ECO:0000256" key="1">
    <source>
        <dbReference type="ARBA" id="ARBA00008635"/>
    </source>
</evidence>
<gene>
    <name evidence="3" type="ORF">SD77_2555</name>
</gene>
<evidence type="ECO:0000313" key="4">
    <source>
        <dbReference type="Proteomes" id="UP000031982"/>
    </source>
</evidence>
<dbReference type="PANTHER" id="PTHR37302:SF1">
    <property type="entry name" value="PROTEIN DINB"/>
    <property type="match status" value="1"/>
</dbReference>
<dbReference type="EMBL" id="JXLP01000002">
    <property type="protein sequence ID" value="KIL80101.1"/>
    <property type="molecule type" value="Genomic_DNA"/>
</dbReference>
<proteinExistence type="inferred from homology"/>
<keyword evidence="2" id="KW-0479">Metal-binding</keyword>
<name>A0ABR5B0F8_BACBA</name>
<dbReference type="RefSeq" id="WP_041096646.1">
    <property type="nucleotide sequence ID" value="NZ_JARTHD010000020.1"/>
</dbReference>
<dbReference type="InterPro" id="IPR007837">
    <property type="entry name" value="DinB"/>
</dbReference>
<evidence type="ECO:0000313" key="3">
    <source>
        <dbReference type="EMBL" id="KIL80101.1"/>
    </source>
</evidence>
<dbReference type="Gene3D" id="1.20.120.450">
    <property type="entry name" value="dinb family like domain"/>
    <property type="match status" value="1"/>
</dbReference>
<dbReference type="SUPFAM" id="SSF109854">
    <property type="entry name" value="DinB/YfiT-like putative metalloenzymes"/>
    <property type="match status" value="1"/>
</dbReference>
<keyword evidence="4" id="KW-1185">Reference proteome</keyword>
<dbReference type="Pfam" id="PF05163">
    <property type="entry name" value="DinB"/>
    <property type="match status" value="1"/>
</dbReference>
<dbReference type="InterPro" id="IPR034660">
    <property type="entry name" value="DinB/YfiT-like"/>
</dbReference>
<accession>A0ABR5B0F8</accession>
<dbReference type="Proteomes" id="UP000031982">
    <property type="component" value="Unassembled WGS sequence"/>
</dbReference>
<protein>
    <submittedName>
        <fullName evidence="3">DinB protein</fullName>
    </submittedName>
</protein>
<comment type="similarity">
    <text evidence="1">Belongs to the DinB family.</text>
</comment>
<comment type="caution">
    <text evidence="3">The sequence shown here is derived from an EMBL/GenBank/DDBJ whole genome shotgun (WGS) entry which is preliminary data.</text>
</comment>